<dbReference type="InterPro" id="IPR020806">
    <property type="entry name" value="PKS_PP-bd"/>
</dbReference>
<dbReference type="InterPro" id="IPR010071">
    <property type="entry name" value="AA_adenyl_dom"/>
</dbReference>
<dbReference type="SUPFAM" id="SSF47336">
    <property type="entry name" value="ACP-like"/>
    <property type="match status" value="1"/>
</dbReference>
<evidence type="ECO:0000313" key="5">
    <source>
        <dbReference type="Proteomes" id="UP000805841"/>
    </source>
</evidence>
<dbReference type="InterPro" id="IPR009081">
    <property type="entry name" value="PP-bd_ACP"/>
</dbReference>
<reference evidence="4 5" key="1">
    <citation type="journal article" date="2020" name="Insects">
        <title>Bacteria Belonging to Pseudomonas typographi sp. nov. from the Bark Beetle Ips typographus Have Genomic Potential to Aid in the Host Ecology.</title>
        <authorList>
            <person name="Peral-Aranega E."/>
            <person name="Saati-Santamaria Z."/>
            <person name="Kolarik M."/>
            <person name="Rivas R."/>
            <person name="Garcia-Fraile P."/>
        </authorList>
    </citation>
    <scope>NUCLEOTIDE SEQUENCE [LARGE SCALE GENOMIC DNA]</scope>
    <source>
        <strain evidence="4 5">CA3A</strain>
    </source>
</reference>
<dbReference type="Gene3D" id="1.10.1200.10">
    <property type="entry name" value="ACP-like"/>
    <property type="match status" value="1"/>
</dbReference>
<dbReference type="PROSITE" id="PS00455">
    <property type="entry name" value="AMP_BINDING"/>
    <property type="match status" value="1"/>
</dbReference>
<dbReference type="EMBL" id="JAAOCA010000007">
    <property type="protein sequence ID" value="MBD1598399.1"/>
    <property type="molecule type" value="Genomic_DNA"/>
</dbReference>
<feature type="domain" description="Carrier" evidence="3">
    <location>
        <begin position="666"/>
        <end position="743"/>
    </location>
</feature>
<name>A0ABR7YYV9_9PSED</name>
<evidence type="ECO:0000313" key="4">
    <source>
        <dbReference type="EMBL" id="MBD1598399.1"/>
    </source>
</evidence>
<dbReference type="InterPro" id="IPR042099">
    <property type="entry name" value="ANL_N_sf"/>
</dbReference>
<dbReference type="InterPro" id="IPR000873">
    <property type="entry name" value="AMP-dep_synth/lig_dom"/>
</dbReference>
<dbReference type="InterPro" id="IPR036291">
    <property type="entry name" value="NAD(P)-bd_dom_sf"/>
</dbReference>
<evidence type="ECO:0000256" key="2">
    <source>
        <dbReference type="ARBA" id="ARBA00022553"/>
    </source>
</evidence>
<dbReference type="Pfam" id="PF00550">
    <property type="entry name" value="PP-binding"/>
    <property type="match status" value="1"/>
</dbReference>
<dbReference type="CDD" id="cd05235">
    <property type="entry name" value="SDR_e1"/>
    <property type="match status" value="1"/>
</dbReference>
<dbReference type="Proteomes" id="UP000805841">
    <property type="component" value="Unassembled WGS sequence"/>
</dbReference>
<dbReference type="InterPro" id="IPR045851">
    <property type="entry name" value="AMP-bd_C_sf"/>
</dbReference>
<dbReference type="Gene3D" id="3.40.50.720">
    <property type="entry name" value="NAD(P)-binding Rossmann-like Domain"/>
    <property type="match status" value="1"/>
</dbReference>
<evidence type="ECO:0000256" key="1">
    <source>
        <dbReference type="ARBA" id="ARBA00022450"/>
    </source>
</evidence>
<dbReference type="InterPro" id="IPR020845">
    <property type="entry name" value="AMP-binding_CS"/>
</dbReference>
<evidence type="ECO:0000259" key="3">
    <source>
        <dbReference type="PROSITE" id="PS50075"/>
    </source>
</evidence>
<gene>
    <name evidence="4" type="ORF">HAQ05_06740</name>
</gene>
<dbReference type="Gene3D" id="3.30.300.30">
    <property type="match status" value="1"/>
</dbReference>
<protein>
    <submittedName>
        <fullName evidence="4">Amino acid adenylation domain-containing protein</fullName>
    </submittedName>
</protein>
<organism evidence="4 5">
    <name type="scientific">Pseudomonas typographi</name>
    <dbReference type="NCBI Taxonomy" id="2715964"/>
    <lineage>
        <taxon>Bacteria</taxon>
        <taxon>Pseudomonadati</taxon>
        <taxon>Pseudomonadota</taxon>
        <taxon>Gammaproteobacteria</taxon>
        <taxon>Pseudomonadales</taxon>
        <taxon>Pseudomonadaceae</taxon>
        <taxon>Pseudomonas</taxon>
    </lineage>
</organism>
<dbReference type="Pfam" id="PF07993">
    <property type="entry name" value="NAD_binding_4"/>
    <property type="match status" value="1"/>
</dbReference>
<dbReference type="Pfam" id="PF00501">
    <property type="entry name" value="AMP-binding"/>
    <property type="match status" value="1"/>
</dbReference>
<dbReference type="SUPFAM" id="SSF51735">
    <property type="entry name" value="NAD(P)-binding Rossmann-fold domains"/>
    <property type="match status" value="1"/>
</dbReference>
<dbReference type="NCBIfam" id="TIGR01746">
    <property type="entry name" value="Thioester-redct"/>
    <property type="match status" value="1"/>
</dbReference>
<dbReference type="PROSITE" id="PS50075">
    <property type="entry name" value="CARRIER"/>
    <property type="match status" value="1"/>
</dbReference>
<dbReference type="Gene3D" id="3.40.50.12780">
    <property type="entry name" value="N-terminal domain of ligase-like"/>
    <property type="match status" value="1"/>
</dbReference>
<accession>A0ABR7YYV9</accession>
<sequence length="1145" mass="123335">MKRLNILALGHSQLLTALAEELLEHGHAVLLYRRASLDIASQGPQDLLVEDGSLALSPAQWRDLADAPRLELRLAKPAQDGPPSIPTLLLLWAGTHRRTLPASPPASPHGHAQHPQWLHEWVDSLALWVSGLARGDAPLPGQAGGPDTAGVPMTHLDALLYQHAFNGAHRPDLLAQAAEPLARRLANSLQQHAGRPALQVAGERLSYAELHRLCEGIRRCLPPRPSEGPWVIALSLPRCTALYAGVLAIITAGAVYLPIDPALPLQRQRLMLEDAGASLLLHSGQSTAHDGLCPAIVITGCKPAMAAMAPPASDVGEACMYLYTSGTTGRPKGVALSGYNVGHFAAWYADYVGLDALCRVLQFSTISFDSSLIDLFPTWLSGAELVVPDEDQRRDPAALVQLIGQQALTHGFLPPALLSLLPLAHPLGLRHITTGGDVCEPRVIAALAGDCALHNLYGPTEATVLITARRFSPGSPNYSLGSAIANSQVLILDEAGGPVGHGQRGELYIAGPGVALGYVGQSQLTAERYVTLALPDGQRLRAYRSGDLARWGEDGIELCGRLDQQVKIRGFRVEPEEIERCLQSTQAAPQVAVVIDAGKRILVFHTGDASAEAALRAQAQAQLPHYMQPLAYVALATLPTASNGKVERTALLALPVHVPGAVDHVQPANPTETQLVALWADLLGLPPEEISTSASFFQLGGHSILLSRLLLAIREQFGRSVPINRFIEQPSVLRLAQLLSAERSPQGQAGRLAEIEADIHRPFGFAVLPQRTAVTSGRVIVSGANGFLGVHIVQALLDNGAEEVACLVRAAGDSAAAARMRQACADNRLEGMDFSRLRVLAADLRQPLLGLGEAAYHDLARRFGAFIHNAANVNHVLDYASLRADNVEPLEQCLALCETHCKKVFTYISTLSACSAVNAQGQVLEAAAADTPPIYLRNGYNLSKWAAERRLERARERGTWANVIRPGNIGFNSLTGVCQPQRNRLLLMLKGSFQLGQVPAFELNFDLMPVDFLARFVAWQAARYSAQHCVFNLHNPEPLSWLEYVQAWREAGVHFDVVPVAQWQRQLASLGSDNSLYEVVGFYLDGLEEDIGDISRIAHDGTRAALAQMGTAYPAKNAALLQRGCAYLQTIGFIIPAEKEHHHAT</sequence>
<keyword evidence="1" id="KW-0596">Phosphopantetheine</keyword>
<comment type="caution">
    <text evidence="4">The sequence shown here is derived from an EMBL/GenBank/DDBJ whole genome shotgun (WGS) entry which is preliminary data.</text>
</comment>
<dbReference type="InterPro" id="IPR010080">
    <property type="entry name" value="Thioester_reductase-like_dom"/>
</dbReference>
<proteinExistence type="predicted"/>
<dbReference type="InterPro" id="IPR036736">
    <property type="entry name" value="ACP-like_sf"/>
</dbReference>
<dbReference type="PANTHER" id="PTHR44845:SF6">
    <property type="entry name" value="BETA-ALANINE-ACTIVATING ENZYME"/>
    <property type="match status" value="1"/>
</dbReference>
<keyword evidence="5" id="KW-1185">Reference proteome</keyword>
<dbReference type="RefSeq" id="WP_190418696.1">
    <property type="nucleotide sequence ID" value="NZ_JAAOCA010000007.1"/>
</dbReference>
<keyword evidence="2" id="KW-0597">Phosphoprotein</keyword>
<dbReference type="SUPFAM" id="SSF56801">
    <property type="entry name" value="Acetyl-CoA synthetase-like"/>
    <property type="match status" value="1"/>
</dbReference>
<dbReference type="InterPro" id="IPR013120">
    <property type="entry name" value="FAR_NAD-bd"/>
</dbReference>
<dbReference type="PANTHER" id="PTHR44845">
    <property type="entry name" value="CARRIER DOMAIN-CONTAINING PROTEIN"/>
    <property type="match status" value="1"/>
</dbReference>
<dbReference type="SMART" id="SM00823">
    <property type="entry name" value="PKS_PP"/>
    <property type="match status" value="1"/>
</dbReference>
<dbReference type="CDD" id="cd05930">
    <property type="entry name" value="A_NRPS"/>
    <property type="match status" value="1"/>
</dbReference>
<dbReference type="NCBIfam" id="TIGR01733">
    <property type="entry name" value="AA-adenyl-dom"/>
    <property type="match status" value="1"/>
</dbReference>